<evidence type="ECO:0000313" key="3">
    <source>
        <dbReference type="Proteomes" id="UP000078558"/>
    </source>
</evidence>
<dbReference type="Proteomes" id="UP000078558">
    <property type="component" value="Chromosome I"/>
</dbReference>
<reference evidence="2 3" key="2">
    <citation type="submission" date="2017-08" db="EMBL/GenBank/DDBJ databases">
        <authorList>
            <person name="de Groot N.N."/>
        </authorList>
    </citation>
    <scope>NUCLEOTIDE SEQUENCE [LARGE SCALE GENOMIC DNA]</scope>
    <source>
        <strain evidence="2">Orrdi1</strain>
    </source>
</reference>
<sequence length="108" mass="11505">MDTLVLEDLAVAMGREQLAQAIQELDPSCFDDEAQGPWIYVLPVALRDALATLAPQEVGKLAKAWSAGEEAGARGLTPLVAEGLLHALQALAVRARGEGLPMLLWMSL</sequence>
<reference evidence="1 3" key="1">
    <citation type="submission" date="2016-06" db="EMBL/GenBank/DDBJ databases">
        <authorList>
            <person name="Kjaerup R.B."/>
            <person name="Dalgaard T.S."/>
            <person name="Juul-Madsen H.R."/>
        </authorList>
    </citation>
    <scope>NUCLEOTIDE SEQUENCE [LARGE SCALE GENOMIC DNA]</scope>
    <source>
        <strain evidence="1">Orrdi1</strain>
    </source>
</reference>
<name>A0A1C3K409_9BURK</name>
<dbReference type="AlphaFoldDB" id="A0A1C3K409"/>
<evidence type="ECO:0000313" key="2">
    <source>
        <dbReference type="EMBL" id="SOE51047.1"/>
    </source>
</evidence>
<protein>
    <submittedName>
        <fullName evidence="1">Uncharacterized protein</fullName>
    </submittedName>
</protein>
<dbReference type="EMBL" id="LT907988">
    <property type="protein sequence ID" value="SOE51047.1"/>
    <property type="molecule type" value="Genomic_DNA"/>
</dbReference>
<dbReference type="KEGG" id="odi:ODI_R3155"/>
<accession>A0A1C3K409</accession>
<organism evidence="1 3">
    <name type="scientific">Orrella dioscoreae</name>
    <dbReference type="NCBI Taxonomy" id="1851544"/>
    <lineage>
        <taxon>Bacteria</taxon>
        <taxon>Pseudomonadati</taxon>
        <taxon>Pseudomonadota</taxon>
        <taxon>Betaproteobacteria</taxon>
        <taxon>Burkholderiales</taxon>
        <taxon>Alcaligenaceae</taxon>
        <taxon>Orrella</taxon>
    </lineage>
</organism>
<keyword evidence="3" id="KW-1185">Reference proteome</keyword>
<gene>
    <name evidence="1" type="ORF">ODI_03593</name>
    <name evidence="2" type="ORF">ODI_R3155</name>
</gene>
<proteinExistence type="predicted"/>
<dbReference type="EMBL" id="FLRC01000030">
    <property type="protein sequence ID" value="SBT26249.1"/>
    <property type="molecule type" value="Genomic_DNA"/>
</dbReference>
<evidence type="ECO:0000313" key="1">
    <source>
        <dbReference type="EMBL" id="SBT26249.1"/>
    </source>
</evidence>